<evidence type="ECO:0000313" key="1">
    <source>
        <dbReference type="EMBL" id="GAA3223376.1"/>
    </source>
</evidence>
<reference evidence="2" key="1">
    <citation type="journal article" date="2019" name="Int. J. Syst. Evol. Microbiol.">
        <title>The Global Catalogue of Microorganisms (GCM) 10K type strain sequencing project: providing services to taxonomists for standard genome sequencing and annotation.</title>
        <authorList>
            <consortium name="The Broad Institute Genomics Platform"/>
            <consortium name="The Broad Institute Genome Sequencing Center for Infectious Disease"/>
            <person name="Wu L."/>
            <person name="Ma J."/>
        </authorList>
    </citation>
    <scope>NUCLEOTIDE SEQUENCE [LARGE SCALE GENOMIC DNA]</scope>
    <source>
        <strain evidence="2">JCM 9377</strain>
    </source>
</reference>
<dbReference type="EMBL" id="BAAAUV010000013">
    <property type="protein sequence ID" value="GAA3223376.1"/>
    <property type="molecule type" value="Genomic_DNA"/>
</dbReference>
<dbReference type="Proteomes" id="UP001501237">
    <property type="component" value="Unassembled WGS sequence"/>
</dbReference>
<dbReference type="RefSeq" id="WP_344832569.1">
    <property type="nucleotide sequence ID" value="NZ_BAAAUV010000013.1"/>
</dbReference>
<organism evidence="1 2">
    <name type="scientific">Actinocorallia longicatena</name>
    <dbReference type="NCBI Taxonomy" id="111803"/>
    <lineage>
        <taxon>Bacteria</taxon>
        <taxon>Bacillati</taxon>
        <taxon>Actinomycetota</taxon>
        <taxon>Actinomycetes</taxon>
        <taxon>Streptosporangiales</taxon>
        <taxon>Thermomonosporaceae</taxon>
        <taxon>Actinocorallia</taxon>
    </lineage>
</organism>
<name>A0ABP6QEQ0_9ACTN</name>
<accession>A0ABP6QEQ0</accession>
<keyword evidence="2" id="KW-1185">Reference proteome</keyword>
<gene>
    <name evidence="1" type="ORF">GCM10010468_49870</name>
</gene>
<proteinExistence type="predicted"/>
<sequence>MSDNLHPETWSTVRRSSFLAHGLAQFLATAPTATDAWVLPVDELEEKTAQADQISALMDAVSAAPLPTDAEDQADG</sequence>
<evidence type="ECO:0000313" key="2">
    <source>
        <dbReference type="Proteomes" id="UP001501237"/>
    </source>
</evidence>
<comment type="caution">
    <text evidence="1">The sequence shown here is derived from an EMBL/GenBank/DDBJ whole genome shotgun (WGS) entry which is preliminary data.</text>
</comment>
<protein>
    <submittedName>
        <fullName evidence="1">Uncharacterized protein</fullName>
    </submittedName>
</protein>